<dbReference type="Proteomes" id="UP001634394">
    <property type="component" value="Unassembled WGS sequence"/>
</dbReference>
<dbReference type="Gene3D" id="3.30.420.40">
    <property type="match status" value="1"/>
</dbReference>
<evidence type="ECO:0000256" key="2">
    <source>
        <dbReference type="ARBA" id="ARBA00022741"/>
    </source>
</evidence>
<dbReference type="AlphaFoldDB" id="A0ABD3VI66"/>
<dbReference type="PANTHER" id="PTHR14187">
    <property type="entry name" value="ALPHA KINASE/ELONGATION FACTOR 2 KINASE"/>
    <property type="match status" value="1"/>
</dbReference>
<dbReference type="InterPro" id="IPR043129">
    <property type="entry name" value="ATPase_NBD"/>
</dbReference>
<proteinExistence type="inferred from homology"/>
<protein>
    <recommendedName>
        <fullName evidence="6">Heat shock 70 kDa protein 12A</fullName>
    </recommendedName>
</protein>
<evidence type="ECO:0008006" key="6">
    <source>
        <dbReference type="Google" id="ProtNLM"/>
    </source>
</evidence>
<keyword evidence="2" id="KW-0547">Nucleotide-binding</keyword>
<dbReference type="SUPFAM" id="SSF53067">
    <property type="entry name" value="Actin-like ATPase domain"/>
    <property type="match status" value="2"/>
</dbReference>
<dbReference type="InterPro" id="IPR013126">
    <property type="entry name" value="Hsp_70_fam"/>
</dbReference>
<keyword evidence="5" id="KW-1185">Reference proteome</keyword>
<keyword evidence="3" id="KW-0067">ATP-binding</keyword>
<comment type="similarity">
    <text evidence="1">Belongs to the heat shock protein 70 family.</text>
</comment>
<comment type="caution">
    <text evidence="4">The sequence shown here is derived from an EMBL/GenBank/DDBJ whole genome shotgun (WGS) entry which is preliminary data.</text>
</comment>
<evidence type="ECO:0000256" key="1">
    <source>
        <dbReference type="ARBA" id="ARBA00007381"/>
    </source>
</evidence>
<evidence type="ECO:0000313" key="5">
    <source>
        <dbReference type="Proteomes" id="UP001634394"/>
    </source>
</evidence>
<accession>A0ABD3VI66</accession>
<gene>
    <name evidence="4" type="ORF">ACJMK2_007322</name>
</gene>
<dbReference type="EMBL" id="JBJQND010000011">
    <property type="protein sequence ID" value="KAL3861279.1"/>
    <property type="molecule type" value="Genomic_DNA"/>
</dbReference>
<dbReference type="Pfam" id="PF00012">
    <property type="entry name" value="HSP70"/>
    <property type="match status" value="1"/>
</dbReference>
<dbReference type="GO" id="GO:0005524">
    <property type="term" value="F:ATP binding"/>
    <property type="evidence" value="ECO:0007669"/>
    <property type="project" value="UniProtKB-KW"/>
</dbReference>
<evidence type="ECO:0000313" key="4">
    <source>
        <dbReference type="EMBL" id="KAL3861279.1"/>
    </source>
</evidence>
<dbReference type="PANTHER" id="PTHR14187:SF5">
    <property type="entry name" value="HEAT SHOCK 70 KDA PROTEIN 12A"/>
    <property type="match status" value="1"/>
</dbReference>
<reference evidence="4 5" key="1">
    <citation type="submission" date="2024-11" db="EMBL/GenBank/DDBJ databases">
        <title>Chromosome-level genome assembly of the freshwater bivalve Anodonta woodiana.</title>
        <authorList>
            <person name="Chen X."/>
        </authorList>
    </citation>
    <scope>NUCLEOTIDE SEQUENCE [LARGE SCALE GENOMIC DNA]</scope>
    <source>
        <strain evidence="4">MN2024</strain>
        <tissue evidence="4">Gills</tissue>
    </source>
</reference>
<name>A0ABD3VI66_SINWO</name>
<dbReference type="CDD" id="cd10229">
    <property type="entry name" value="ASKHA_NBD_HSP70_HSPA12"/>
    <property type="match status" value="1"/>
</dbReference>
<organism evidence="4 5">
    <name type="scientific">Sinanodonta woodiana</name>
    <name type="common">Chinese pond mussel</name>
    <name type="synonym">Anodonta woodiana</name>
    <dbReference type="NCBI Taxonomy" id="1069815"/>
    <lineage>
        <taxon>Eukaryota</taxon>
        <taxon>Metazoa</taxon>
        <taxon>Spiralia</taxon>
        <taxon>Lophotrochozoa</taxon>
        <taxon>Mollusca</taxon>
        <taxon>Bivalvia</taxon>
        <taxon>Autobranchia</taxon>
        <taxon>Heteroconchia</taxon>
        <taxon>Palaeoheterodonta</taxon>
        <taxon>Unionida</taxon>
        <taxon>Unionoidea</taxon>
        <taxon>Unionidae</taxon>
        <taxon>Unioninae</taxon>
        <taxon>Sinanodonta</taxon>
    </lineage>
</organism>
<sequence length="595" mass="68271">MAEWTPKLVVAAIDFGTTCTGYAYSLTENYKNRRLKIMNEQLWPGRSEIRGQAPTSILFKPDQTFHSFGFEAEKQYKHLALFKKEKEWFFFKHFKMILHHTENLTLETDLESANQRSMKAIVVFTAALKYVADHVYETIKRTHGYMDKSNIMWVLTVPAIWRDSAKMFMRKAAKEADIRGDQLLLAVEPEAAAIYCKELAIRIVDQHGRNFLKHFNPGEQYIVADLGGGTVDVTVHEVTIDGKLKELHAASGGPWGGTTVNNEFWKSIEDAVGTETFAEFRLEDQLGWIELDQEFEREKRSYGPKTEGTHTFRIPPFFINRSKLNRADIICKKHDNSDNSIAVMQDHFVIHATKMKEYFDTAIDKIKGHISKLLQKEELSKVSLIMLVGGFAESRVVQNKLRCCFEAKHVFVPPEASGSVLKGAVMFAHNPNIIAERISPWTYGVHTRKVFNKRVHDSGRKVTIGGKEYVNKAFDKYLEIGQSVVVGEDSPCHIYRLINSRDHLAFWKVYKSEKKDPLYCDDKGVDHIGDLVVKLPADKGERNWKLELRMTCRGTELEASVRATDTEYQFEEKTTLKFLRSDFDYELVPGDVFNE</sequence>
<evidence type="ECO:0000256" key="3">
    <source>
        <dbReference type="ARBA" id="ARBA00022840"/>
    </source>
</evidence>